<dbReference type="RefSeq" id="WP_145351466.1">
    <property type="nucleotide sequence ID" value="NZ_CP036262.1"/>
</dbReference>
<evidence type="ECO:0000313" key="1">
    <source>
        <dbReference type="EMBL" id="QDS93271.1"/>
    </source>
</evidence>
<keyword evidence="2" id="KW-1185">Reference proteome</keyword>
<organism evidence="1 2">
    <name type="scientific">Roseimaritima multifibrata</name>
    <dbReference type="NCBI Taxonomy" id="1930274"/>
    <lineage>
        <taxon>Bacteria</taxon>
        <taxon>Pseudomonadati</taxon>
        <taxon>Planctomycetota</taxon>
        <taxon>Planctomycetia</taxon>
        <taxon>Pirellulales</taxon>
        <taxon>Pirellulaceae</taxon>
        <taxon>Roseimaritima</taxon>
    </lineage>
</organism>
<dbReference type="EMBL" id="CP036262">
    <property type="protein sequence ID" value="QDS93271.1"/>
    <property type="molecule type" value="Genomic_DNA"/>
</dbReference>
<proteinExistence type="predicted"/>
<dbReference type="OrthoDB" id="292725at2"/>
<gene>
    <name evidence="1" type="ORF">FF011L_20330</name>
</gene>
<dbReference type="Proteomes" id="UP000320672">
    <property type="component" value="Chromosome"/>
</dbReference>
<dbReference type="AlphaFoldDB" id="A0A517MEG2"/>
<reference evidence="1 2" key="1">
    <citation type="submission" date="2019-02" db="EMBL/GenBank/DDBJ databases">
        <title>Deep-cultivation of Planctomycetes and their phenomic and genomic characterization uncovers novel biology.</title>
        <authorList>
            <person name="Wiegand S."/>
            <person name="Jogler M."/>
            <person name="Boedeker C."/>
            <person name="Pinto D."/>
            <person name="Vollmers J."/>
            <person name="Rivas-Marin E."/>
            <person name="Kohn T."/>
            <person name="Peeters S.H."/>
            <person name="Heuer A."/>
            <person name="Rast P."/>
            <person name="Oberbeckmann S."/>
            <person name="Bunk B."/>
            <person name="Jeske O."/>
            <person name="Meyerdierks A."/>
            <person name="Storesund J.E."/>
            <person name="Kallscheuer N."/>
            <person name="Luecker S."/>
            <person name="Lage O.M."/>
            <person name="Pohl T."/>
            <person name="Merkel B.J."/>
            <person name="Hornburger P."/>
            <person name="Mueller R.-W."/>
            <person name="Bruemmer F."/>
            <person name="Labrenz M."/>
            <person name="Spormann A.M."/>
            <person name="Op den Camp H."/>
            <person name="Overmann J."/>
            <person name="Amann R."/>
            <person name="Jetten M.S.M."/>
            <person name="Mascher T."/>
            <person name="Medema M.H."/>
            <person name="Devos D.P."/>
            <person name="Kaster A.-K."/>
            <person name="Ovreas L."/>
            <person name="Rohde M."/>
            <person name="Galperin M.Y."/>
            <person name="Jogler C."/>
        </authorList>
    </citation>
    <scope>NUCLEOTIDE SEQUENCE [LARGE SCALE GENOMIC DNA]</scope>
    <source>
        <strain evidence="1 2">FF011L</strain>
    </source>
</reference>
<evidence type="ECO:0000313" key="2">
    <source>
        <dbReference type="Proteomes" id="UP000320672"/>
    </source>
</evidence>
<sequence>MIFNLNEDRYLENPAKDPVVEGLSSLEVDQYAILDRGNEHYIQVYQGEENSYQLEYRAGSHTQHFAASGEVTLATVQQAFVAFLGGDEGWEQPWNWEPVIFDESFVGDLADGDSCDTYLVNDQEYKKVRVGDEQVSVINAAQKCAECGLSVGNYHSPDCQSEECPACHKRFSACDCE</sequence>
<name>A0A517MEG2_9BACT</name>
<dbReference type="KEGG" id="rml:FF011L_20330"/>
<accession>A0A517MEG2</accession>
<protein>
    <submittedName>
        <fullName evidence="1">Uncharacterized protein</fullName>
    </submittedName>
</protein>